<evidence type="ECO:0000256" key="5">
    <source>
        <dbReference type="ARBA" id="ARBA00022692"/>
    </source>
</evidence>
<evidence type="ECO:0000256" key="1">
    <source>
        <dbReference type="ARBA" id="ARBA00004141"/>
    </source>
</evidence>
<dbReference type="GO" id="GO:0005789">
    <property type="term" value="C:endoplasmic reticulum membrane"/>
    <property type="evidence" value="ECO:0007669"/>
    <property type="project" value="TreeGrafter"/>
</dbReference>
<keyword evidence="6" id="KW-0152">Cholesterol biosynthesis</keyword>
<keyword evidence="12 18" id="KW-0443">Lipid metabolism</keyword>
<sequence>MYSAFVIFIFYIKARTWPDNKGETLVTEHFWYNLLNGGELHPRTGQLFDWKHFNASRTGGILLWTLIDLSFAAWQVQLHGTVTSTMVGAVLFRAIVVADYFWYEHWFFETLNGSHERFSFYSIYGFAVMMPLLWTLQTQYLAQHPVELSWPMIAAAYVVFALGFILNHNVNGQKALSRGKAGNVTIWGKPARAPTSLPGSHSGFRHGCAPLLAGRGQV</sequence>
<evidence type="ECO:0000256" key="10">
    <source>
        <dbReference type="ARBA" id="ARBA00023002"/>
    </source>
</evidence>
<gene>
    <name evidence="19" type="ORF">LEL_03988</name>
</gene>
<accession>A0A168H0N3</accession>
<keyword evidence="9 18" id="KW-1133">Transmembrane helix</keyword>
<keyword evidence="15 18" id="KW-0753">Steroid metabolism</keyword>
<dbReference type="EC" id="1.3.1.21" evidence="16"/>
<keyword evidence="11 18" id="KW-0756">Sterol biosynthesis</keyword>
<evidence type="ECO:0000256" key="6">
    <source>
        <dbReference type="ARBA" id="ARBA00022778"/>
    </source>
</evidence>
<comment type="caution">
    <text evidence="18">Lacks conserved residue(s) required for the propagation of feature annotation.</text>
</comment>
<dbReference type="GO" id="GO:0047598">
    <property type="term" value="F:7-dehydrocholesterol reductase activity"/>
    <property type="evidence" value="ECO:0007669"/>
    <property type="project" value="UniProtKB-EC"/>
</dbReference>
<evidence type="ECO:0000256" key="3">
    <source>
        <dbReference type="ARBA" id="ARBA00022516"/>
    </source>
</evidence>
<evidence type="ECO:0000256" key="18">
    <source>
        <dbReference type="RuleBase" id="RU369120"/>
    </source>
</evidence>
<evidence type="ECO:0000256" key="7">
    <source>
        <dbReference type="ARBA" id="ARBA00022857"/>
    </source>
</evidence>
<dbReference type="OrthoDB" id="5326588at2759"/>
<dbReference type="PANTHER" id="PTHR21257:SF38">
    <property type="entry name" value="7-DEHYDROCHOLESTEROL REDUCTASE"/>
    <property type="match status" value="1"/>
</dbReference>
<organism evidence="19 20">
    <name type="scientific">Akanthomyces lecanii RCEF 1005</name>
    <dbReference type="NCBI Taxonomy" id="1081108"/>
    <lineage>
        <taxon>Eukaryota</taxon>
        <taxon>Fungi</taxon>
        <taxon>Dikarya</taxon>
        <taxon>Ascomycota</taxon>
        <taxon>Pezizomycotina</taxon>
        <taxon>Sordariomycetes</taxon>
        <taxon>Hypocreomycetidae</taxon>
        <taxon>Hypocreales</taxon>
        <taxon>Cordycipitaceae</taxon>
        <taxon>Akanthomyces</taxon>
        <taxon>Cordyceps confragosa</taxon>
    </lineage>
</organism>
<protein>
    <recommendedName>
        <fullName evidence="16">7-dehydrocholesterol reductase</fullName>
        <ecNumber evidence="16">1.3.1.21</ecNumber>
    </recommendedName>
    <alternativeName>
        <fullName evidence="17">Sterol Delta(7)-reductase</fullName>
    </alternativeName>
</protein>
<name>A0A168H0N3_CORDF</name>
<dbReference type="GO" id="GO:0006695">
    <property type="term" value="P:cholesterol biosynthetic process"/>
    <property type="evidence" value="ECO:0007669"/>
    <property type="project" value="UniProtKB-KW"/>
</dbReference>
<dbReference type="InterPro" id="IPR001171">
    <property type="entry name" value="ERG24_DHCR-like"/>
</dbReference>
<dbReference type="Proteomes" id="UP000076881">
    <property type="component" value="Unassembled WGS sequence"/>
</dbReference>
<dbReference type="STRING" id="1081108.A0A168H0N3"/>
<keyword evidence="4" id="KW-0153">Cholesterol metabolism</keyword>
<dbReference type="AlphaFoldDB" id="A0A168H0N3"/>
<evidence type="ECO:0000256" key="14">
    <source>
        <dbReference type="ARBA" id="ARBA00023166"/>
    </source>
</evidence>
<evidence type="ECO:0000313" key="20">
    <source>
        <dbReference type="Proteomes" id="UP000076881"/>
    </source>
</evidence>
<comment type="caution">
    <text evidence="19">The sequence shown here is derived from an EMBL/GenBank/DDBJ whole genome shotgun (WGS) entry which is preliminary data.</text>
</comment>
<reference evidence="19 20" key="1">
    <citation type="journal article" date="2016" name="Genome Biol. Evol.">
        <title>Divergent and convergent evolution of fungal pathogenicity.</title>
        <authorList>
            <person name="Shang Y."/>
            <person name="Xiao G."/>
            <person name="Zheng P."/>
            <person name="Cen K."/>
            <person name="Zhan S."/>
            <person name="Wang C."/>
        </authorList>
    </citation>
    <scope>NUCLEOTIDE SEQUENCE [LARGE SCALE GENOMIC DNA]</scope>
    <source>
        <strain evidence="19 20">RCEF 1005</strain>
    </source>
</reference>
<keyword evidence="14 18" id="KW-1207">Sterol metabolism</keyword>
<keyword evidence="7" id="KW-0521">NADP</keyword>
<evidence type="ECO:0000256" key="13">
    <source>
        <dbReference type="ARBA" id="ARBA00023136"/>
    </source>
</evidence>
<feature type="transmembrane region" description="Helical" evidence="18">
    <location>
        <begin position="86"/>
        <end position="106"/>
    </location>
</feature>
<evidence type="ECO:0000256" key="16">
    <source>
        <dbReference type="ARBA" id="ARBA00038851"/>
    </source>
</evidence>
<evidence type="ECO:0000256" key="4">
    <source>
        <dbReference type="ARBA" id="ARBA00022548"/>
    </source>
</evidence>
<evidence type="ECO:0000313" key="19">
    <source>
        <dbReference type="EMBL" id="OAA77165.1"/>
    </source>
</evidence>
<dbReference type="GO" id="GO:0016132">
    <property type="term" value="P:brassinosteroid biosynthetic process"/>
    <property type="evidence" value="ECO:0007669"/>
    <property type="project" value="TreeGrafter"/>
</dbReference>
<keyword evidence="13 18" id="KW-0472">Membrane</keyword>
<evidence type="ECO:0000256" key="12">
    <source>
        <dbReference type="ARBA" id="ARBA00023098"/>
    </source>
</evidence>
<evidence type="ECO:0000256" key="9">
    <source>
        <dbReference type="ARBA" id="ARBA00022989"/>
    </source>
</evidence>
<keyword evidence="5 18" id="KW-0812">Transmembrane</keyword>
<evidence type="ECO:0000256" key="8">
    <source>
        <dbReference type="ARBA" id="ARBA00022955"/>
    </source>
</evidence>
<comment type="subcellular location">
    <subcellularLocation>
        <location evidence="1">Membrane</location>
        <topology evidence="1">Multi-pass membrane protein</topology>
    </subcellularLocation>
</comment>
<keyword evidence="20" id="KW-1185">Reference proteome</keyword>
<dbReference type="Pfam" id="PF01222">
    <property type="entry name" value="ERG4_ERG24"/>
    <property type="match status" value="1"/>
</dbReference>
<dbReference type="EMBL" id="AZHF01000003">
    <property type="protein sequence ID" value="OAA77165.1"/>
    <property type="molecule type" value="Genomic_DNA"/>
</dbReference>
<dbReference type="PANTHER" id="PTHR21257">
    <property type="entry name" value="DELTA(14)-STEROL REDUCTASE"/>
    <property type="match status" value="1"/>
</dbReference>
<evidence type="ECO:0000256" key="2">
    <source>
        <dbReference type="ARBA" id="ARBA00005402"/>
    </source>
</evidence>
<feature type="transmembrane region" description="Helical" evidence="18">
    <location>
        <begin position="118"/>
        <end position="136"/>
    </location>
</feature>
<proteinExistence type="inferred from homology"/>
<keyword evidence="3 18" id="KW-0444">Lipid biosynthesis</keyword>
<comment type="similarity">
    <text evidence="2 18">Belongs to the ERG4/ERG24 family.</text>
</comment>
<evidence type="ECO:0000256" key="17">
    <source>
        <dbReference type="ARBA" id="ARBA00042688"/>
    </source>
</evidence>
<evidence type="ECO:0000256" key="15">
    <source>
        <dbReference type="ARBA" id="ARBA00023221"/>
    </source>
</evidence>
<evidence type="ECO:0000256" key="11">
    <source>
        <dbReference type="ARBA" id="ARBA00023011"/>
    </source>
</evidence>
<feature type="transmembrane region" description="Helical" evidence="18">
    <location>
        <begin position="148"/>
        <end position="170"/>
    </location>
</feature>
<keyword evidence="10 18" id="KW-0560">Oxidoreductase</keyword>
<keyword evidence="8 18" id="KW-0752">Steroid biosynthesis</keyword>